<dbReference type="RefSeq" id="WP_187760945.1">
    <property type="nucleotide sequence ID" value="NZ_CP061038.1"/>
</dbReference>
<dbReference type="SUPFAM" id="SSF56601">
    <property type="entry name" value="beta-lactamase/transpeptidase-like"/>
    <property type="match status" value="1"/>
</dbReference>
<keyword evidence="1" id="KW-0812">Transmembrane</keyword>
<dbReference type="PANTHER" id="PTHR46825:SF9">
    <property type="entry name" value="BETA-LACTAMASE-RELATED DOMAIN-CONTAINING PROTEIN"/>
    <property type="match status" value="1"/>
</dbReference>
<feature type="signal peptide" evidence="2">
    <location>
        <begin position="1"/>
        <end position="19"/>
    </location>
</feature>
<sequence length="656" mass="71359">MRKRLALAAMIIAAATAWPAISQRPVPVTPTLPQPAPAAPVEQASTAPQLTATDLAAWLDGFVPTTIKQGKIAGVQVVVVKDGQILVKKGYGFADVATKRPMDPDRTTVRIGSTSKLFTWTAVMQLVEQGKIDLNADVNRYLDFKITPRAGRAITMNDLMRHRGGFEEGLKDVLESDPKRLQTNETYLKQHLRPRLFPAGAVPAYSNYGTSLAGYIVERVSGEPFDTYVERHILAPLHMARTTFRQPLPARFVADASKGYMQSNVPPNAFELVTTAPAGSVSATGADMANFMIAHLQDGRFGDAQILRPETARLMHTPAVPSQPGLDDLAHGFFHGHRNGQLVIGHGGDTVVFHTDMNLLPDSGVGIFVNFNSRGEDGAVYGARDRLFDLFMDRYFPAAQAKDPPAIASAAEHAQAIAGRYESSRRIESGFLGLFYLLQQDVVTANDDGTISLGSIEDRKFREIAPGLWRELGGTRQLQVTTLDGRRTIIDGSNPTAVIQAVPLARNALLNQIVAGLSLLVLLATLFVWPVRAWLRRAYSLPAAATGRAALVQTLARSAAAADIVYLLGWYSTLAPILQNKLDVYNGSMDGWIRMMQVAAILPLAGAAIGLWNVWLTFRTGRTWGAKTRSVLLAGALVGIPWFAWMGSLINFNLNY</sequence>
<dbReference type="InterPro" id="IPR012338">
    <property type="entry name" value="Beta-lactam/transpept-like"/>
</dbReference>
<dbReference type="EMBL" id="CP061038">
    <property type="protein sequence ID" value="QNQ08617.1"/>
    <property type="molecule type" value="Genomic_DNA"/>
</dbReference>
<dbReference type="Gene3D" id="3.40.710.10">
    <property type="entry name" value="DD-peptidase/beta-lactamase superfamily"/>
    <property type="match status" value="1"/>
</dbReference>
<evidence type="ECO:0000256" key="1">
    <source>
        <dbReference type="SAM" id="Phobius"/>
    </source>
</evidence>
<keyword evidence="2" id="KW-0732">Signal</keyword>
<dbReference type="InterPro" id="IPR001466">
    <property type="entry name" value="Beta-lactam-related"/>
</dbReference>
<gene>
    <name evidence="4" type="ORF">H3Z74_17980</name>
</gene>
<keyword evidence="5" id="KW-1185">Reference proteome</keyword>
<keyword evidence="1" id="KW-0472">Membrane</keyword>
<evidence type="ECO:0000313" key="5">
    <source>
        <dbReference type="Proteomes" id="UP000516148"/>
    </source>
</evidence>
<feature type="transmembrane region" description="Helical" evidence="1">
    <location>
        <begin position="630"/>
        <end position="650"/>
    </location>
</feature>
<dbReference type="KEGG" id="spap:H3Z74_17980"/>
<evidence type="ECO:0000313" key="4">
    <source>
        <dbReference type="EMBL" id="QNQ08617.1"/>
    </source>
</evidence>
<name>A0A7H0LG14_9SPHN</name>
<evidence type="ECO:0000259" key="3">
    <source>
        <dbReference type="Pfam" id="PF00144"/>
    </source>
</evidence>
<feature type="transmembrane region" description="Helical" evidence="1">
    <location>
        <begin position="550"/>
        <end position="572"/>
    </location>
</feature>
<evidence type="ECO:0000256" key="2">
    <source>
        <dbReference type="SAM" id="SignalP"/>
    </source>
</evidence>
<proteinExistence type="predicted"/>
<feature type="domain" description="Beta-lactamase-related" evidence="3">
    <location>
        <begin position="63"/>
        <end position="379"/>
    </location>
</feature>
<dbReference type="Pfam" id="PF00144">
    <property type="entry name" value="Beta-lactamase"/>
    <property type="match status" value="1"/>
</dbReference>
<reference evidence="4 5" key="1">
    <citation type="submission" date="2020-09" db="EMBL/GenBank/DDBJ databases">
        <title>Sphingomonas sp., a new species isolated from pork steak.</title>
        <authorList>
            <person name="Heidler von Heilborn D."/>
        </authorList>
    </citation>
    <scope>NUCLEOTIDE SEQUENCE [LARGE SCALE GENOMIC DNA]</scope>
    <source>
        <strain evidence="5">S8-3T</strain>
    </source>
</reference>
<feature type="transmembrane region" description="Helical" evidence="1">
    <location>
        <begin position="509"/>
        <end position="529"/>
    </location>
</feature>
<organism evidence="4 5">
    <name type="scientific">Sphingomonas alpina</name>
    <dbReference type="NCBI Taxonomy" id="653931"/>
    <lineage>
        <taxon>Bacteria</taxon>
        <taxon>Pseudomonadati</taxon>
        <taxon>Pseudomonadota</taxon>
        <taxon>Alphaproteobacteria</taxon>
        <taxon>Sphingomonadales</taxon>
        <taxon>Sphingomonadaceae</taxon>
        <taxon>Sphingomonas</taxon>
    </lineage>
</organism>
<dbReference type="InterPro" id="IPR050491">
    <property type="entry name" value="AmpC-like"/>
</dbReference>
<protein>
    <submittedName>
        <fullName evidence="4">Beta-lactamase family protein</fullName>
    </submittedName>
</protein>
<feature type="transmembrane region" description="Helical" evidence="1">
    <location>
        <begin position="592"/>
        <end position="618"/>
    </location>
</feature>
<feature type="chain" id="PRO_5028842929" evidence="2">
    <location>
        <begin position="20"/>
        <end position="656"/>
    </location>
</feature>
<dbReference type="PANTHER" id="PTHR46825">
    <property type="entry name" value="D-ALANYL-D-ALANINE-CARBOXYPEPTIDASE/ENDOPEPTIDASE AMPH"/>
    <property type="match status" value="1"/>
</dbReference>
<keyword evidence="1" id="KW-1133">Transmembrane helix</keyword>
<accession>A0A7H0LG14</accession>
<dbReference type="Proteomes" id="UP000516148">
    <property type="component" value="Chromosome"/>
</dbReference>
<dbReference type="AlphaFoldDB" id="A0A7H0LG14"/>